<dbReference type="RefSeq" id="WP_020962018.1">
    <property type="nucleotide sequence ID" value="NZ_CP007493.1"/>
</dbReference>
<reference evidence="4" key="1">
    <citation type="book" date="2010" name="EXTREMOPHILES" publisher="0:0-0">
        <title>Complete genome sequences of ten hyperthermophilic archaea reveal their metabolic capabilities and possible ecological roles.</title>
        <editorList>
            <person name="?"/>
        </editorList>
        <authorList>
            <person name="Ravin N.V."/>
            <person name="Mardanov A.V."/>
            <person name="Bonch-Osmolovskaya E.A."/>
            <person name="Skryabin K.G."/>
        </authorList>
    </citation>
    <scope>NUCLEOTIDE SEQUENCE [LARGE SCALE GENOMIC DNA]</scope>
    <source>
        <strain evidence="4">1505</strain>
    </source>
</reference>
<keyword evidence="1" id="KW-0863">Zinc-finger</keyword>
<dbReference type="Proteomes" id="UP000266720">
    <property type="component" value="Chromosome"/>
</dbReference>
<dbReference type="PROSITE" id="PS50966">
    <property type="entry name" value="ZF_SWIM"/>
    <property type="match status" value="1"/>
</dbReference>
<protein>
    <recommendedName>
        <fullName evidence="2">SWIM-type domain-containing protein</fullName>
    </recommendedName>
</protein>
<evidence type="ECO:0000313" key="4">
    <source>
        <dbReference type="Proteomes" id="UP000266720"/>
    </source>
</evidence>
<dbReference type="InterPro" id="IPR002763">
    <property type="entry name" value="DUF72"/>
</dbReference>
<evidence type="ECO:0000259" key="2">
    <source>
        <dbReference type="PROSITE" id="PS50966"/>
    </source>
</evidence>
<accession>A0A3G1A6A1</accession>
<evidence type="ECO:0000256" key="1">
    <source>
        <dbReference type="PROSITE-ProRule" id="PRU00325"/>
    </source>
</evidence>
<dbReference type="GeneID" id="25406812"/>
<dbReference type="InterPro" id="IPR007527">
    <property type="entry name" value="Znf_SWIM"/>
</dbReference>
<feature type="domain" description="SWIM-type" evidence="2">
    <location>
        <begin position="324"/>
        <end position="363"/>
    </location>
</feature>
<dbReference type="Pfam" id="PF01904">
    <property type="entry name" value="DUF72"/>
    <property type="match status" value="1"/>
</dbReference>
<organism evidence="3 4">
    <name type="scientific">Thermofilum adornatum 1505</name>
    <dbReference type="NCBI Taxonomy" id="697581"/>
    <lineage>
        <taxon>Archaea</taxon>
        <taxon>Thermoproteota</taxon>
        <taxon>Thermoprotei</taxon>
        <taxon>Thermofilales</taxon>
        <taxon>Thermofilaceae</taxon>
        <taxon>Thermofilum</taxon>
    </lineage>
</organism>
<dbReference type="Gene3D" id="3.20.20.410">
    <property type="entry name" value="Protein of unknown function UPF0759"/>
    <property type="match status" value="1"/>
</dbReference>
<dbReference type="GO" id="GO:0008270">
    <property type="term" value="F:zinc ion binding"/>
    <property type="evidence" value="ECO:0007669"/>
    <property type="project" value="UniProtKB-KW"/>
</dbReference>
<keyword evidence="1" id="KW-0479">Metal-binding</keyword>
<dbReference type="PANTHER" id="PTHR30348">
    <property type="entry name" value="UNCHARACTERIZED PROTEIN YECE"/>
    <property type="match status" value="1"/>
</dbReference>
<sequence>MLYPRILIGTSGWDYDDWLDIFYETDRGMFTYYTRYFSTVEINSSFYTLLSEKFYKGLSESSPSEFLFSLKMYRGVTHKHMLNPKLIGDEFDAFFKSIAPLKEAKKLGAILIQMPPVPREKVPWFDSFLDLLPKGYRYAVEFRDPSWLEKDIYKTLEERGIAYTVVDEPLLPPLILKTSNFLYIRWHGRGESPWYYYHYSIEELSEWAKRLQDFLSRENVDLILGYFNNHFRGFAPHNALQMMTLLGITNRRQREKLQEMDKYFKSLPQKVLKSLREIVAKGDLEGALVFLAGEKRFERSKEISDENVSFKIKGESIVATVKNYRVEIDVKNRRIFHDCEDWKKSAESKRFCKHLVKLFLKMPRDISLKILEDIAGNIDDWSFEY</sequence>
<gene>
    <name evidence="3" type="ORF">TCARB_1406</name>
</gene>
<dbReference type="SUPFAM" id="SSF117396">
    <property type="entry name" value="TM1631-like"/>
    <property type="match status" value="1"/>
</dbReference>
<dbReference type="STRING" id="697581.TCARB_1406"/>
<proteinExistence type="predicted"/>
<dbReference type="PANTHER" id="PTHR30348:SF4">
    <property type="entry name" value="DUF72 DOMAIN-CONTAINING PROTEIN"/>
    <property type="match status" value="1"/>
</dbReference>
<dbReference type="KEGG" id="tcb:TCARB_1406"/>
<keyword evidence="1" id="KW-0862">Zinc</keyword>
<name>A0A3G1A6A1_9CREN</name>
<dbReference type="InterPro" id="IPR036520">
    <property type="entry name" value="UPF0759_sf"/>
</dbReference>
<dbReference type="EMBL" id="CP007493">
    <property type="protein sequence ID" value="AJB42452.1"/>
    <property type="molecule type" value="Genomic_DNA"/>
</dbReference>
<evidence type="ECO:0000313" key="3">
    <source>
        <dbReference type="EMBL" id="AJB42452.1"/>
    </source>
</evidence>
<dbReference type="AlphaFoldDB" id="A0A3G1A6A1"/>
<dbReference type="GeneID" id="16572971"/>